<dbReference type="RefSeq" id="WP_341698256.1">
    <property type="nucleotide sequence ID" value="NZ_JBBYHR010000011.1"/>
</dbReference>
<protein>
    <submittedName>
        <fullName evidence="2">Uncharacterized protein</fullName>
    </submittedName>
</protein>
<evidence type="ECO:0000313" key="3">
    <source>
        <dbReference type="Proteomes" id="UP001464555"/>
    </source>
</evidence>
<evidence type="ECO:0000256" key="1">
    <source>
        <dbReference type="SAM" id="Phobius"/>
    </source>
</evidence>
<name>A0ABU9I0K8_9FLAO</name>
<gene>
    <name evidence="2" type="ORF">AAEO56_16930</name>
</gene>
<organism evidence="2 3">
    <name type="scientific">Flavobacterium arundinis</name>
    <dbReference type="NCBI Taxonomy" id="3139143"/>
    <lineage>
        <taxon>Bacteria</taxon>
        <taxon>Pseudomonadati</taxon>
        <taxon>Bacteroidota</taxon>
        <taxon>Flavobacteriia</taxon>
        <taxon>Flavobacteriales</taxon>
        <taxon>Flavobacteriaceae</taxon>
        <taxon>Flavobacterium</taxon>
    </lineage>
</organism>
<keyword evidence="3" id="KW-1185">Reference proteome</keyword>
<keyword evidence="1" id="KW-1133">Transmembrane helix</keyword>
<feature type="transmembrane region" description="Helical" evidence="1">
    <location>
        <begin position="98"/>
        <end position="121"/>
    </location>
</feature>
<evidence type="ECO:0000313" key="2">
    <source>
        <dbReference type="EMBL" id="MEL1245960.1"/>
    </source>
</evidence>
<feature type="transmembrane region" description="Helical" evidence="1">
    <location>
        <begin position="67"/>
        <end position="86"/>
    </location>
</feature>
<feature type="transmembrane region" description="Helical" evidence="1">
    <location>
        <begin position="12"/>
        <end position="32"/>
    </location>
</feature>
<comment type="caution">
    <text evidence="2">The sequence shown here is derived from an EMBL/GenBank/DDBJ whole genome shotgun (WGS) entry which is preliminary data.</text>
</comment>
<proteinExistence type="predicted"/>
<sequence>MKTNYLFPHRFKLISGVLFIASLASLMVYIPMSNPESQFLNVSVFAIIGDNDFFGPTEYFIVTKNSIVDELLVLLIITSGIIFAFSKEKQEDEMVSAIRLNSLAWATIANYGILLFCYMFIFGLPFLNVLMGAMFSQLVIFIVLFRFKIYRFYNTRQDEE</sequence>
<dbReference type="EMBL" id="JBBYHR010000011">
    <property type="protein sequence ID" value="MEL1245960.1"/>
    <property type="molecule type" value="Genomic_DNA"/>
</dbReference>
<accession>A0ABU9I0K8</accession>
<reference evidence="2 3" key="1">
    <citation type="submission" date="2024-04" db="EMBL/GenBank/DDBJ databases">
        <title>Flavobacterium sp. DGU11 16S ribosomal RNA gene Genome sequencing and assembly.</title>
        <authorList>
            <person name="Park S."/>
        </authorList>
    </citation>
    <scope>NUCLEOTIDE SEQUENCE [LARGE SCALE GENOMIC DNA]</scope>
    <source>
        <strain evidence="2 3">DGU11</strain>
    </source>
</reference>
<keyword evidence="1" id="KW-0472">Membrane</keyword>
<keyword evidence="1" id="KW-0812">Transmembrane</keyword>
<feature type="transmembrane region" description="Helical" evidence="1">
    <location>
        <begin position="127"/>
        <end position="147"/>
    </location>
</feature>
<dbReference type="Proteomes" id="UP001464555">
    <property type="component" value="Unassembled WGS sequence"/>
</dbReference>